<feature type="domain" description="BTB" evidence="2">
    <location>
        <begin position="22"/>
        <end position="90"/>
    </location>
</feature>
<proteinExistence type="predicted"/>
<dbReference type="AlphaFoldDB" id="A0AAW0EYF1"/>
<gene>
    <name evidence="3" type="ORF">NESM_000817600</name>
</gene>
<dbReference type="EMBL" id="JAECZO010000158">
    <property type="protein sequence ID" value="KAK7198556.1"/>
    <property type="molecule type" value="Genomic_DNA"/>
</dbReference>
<dbReference type="PROSITE" id="PS50097">
    <property type="entry name" value="BTB"/>
    <property type="match status" value="1"/>
</dbReference>
<dbReference type="CDD" id="cd18316">
    <property type="entry name" value="BTB_POZ_KCTD-like"/>
    <property type="match status" value="1"/>
</dbReference>
<comment type="caution">
    <text evidence="3">The sequence shown here is derived from an EMBL/GenBank/DDBJ whole genome shotgun (WGS) entry which is preliminary data.</text>
</comment>
<dbReference type="Gene3D" id="3.30.710.10">
    <property type="entry name" value="Potassium Channel Kv1.1, Chain A"/>
    <property type="match status" value="1"/>
</dbReference>
<evidence type="ECO:0000259" key="2">
    <source>
        <dbReference type="PROSITE" id="PS50097"/>
    </source>
</evidence>
<dbReference type="Proteomes" id="UP001430356">
    <property type="component" value="Unassembled WGS sequence"/>
</dbReference>
<dbReference type="PANTHER" id="PTHR14499">
    <property type="entry name" value="POTASSIUM CHANNEL TETRAMERIZATION DOMAIN-CONTAINING"/>
    <property type="match status" value="1"/>
</dbReference>
<evidence type="ECO:0000313" key="4">
    <source>
        <dbReference type="Proteomes" id="UP001430356"/>
    </source>
</evidence>
<sequence length="283" mass="31125">MKATVMWLQNSLGVDVTGEWARDVHLNVGGTPYTTRRHTLRALKDHRIFGPIVDGRGHRCEDGSFLIDRDGPLFRYVLAFLRDGRLTVPENFNEWEMLLQEVRFFDLPEMEEAVLCRFEYQRSAFRRQLPHGVYVWWPPVQQQPQTRSASGTAAGPRASAASATAPAAPLSPPSSSSPASPSSDAVGRPRHPEGSKDTAAAPPPPPAAAFESAVSSMCVRIVPPLPGLAVEMSETGPRVRFRETEVLHDLDQLVAVLLAAYGFTVQHWDDVQGRVLLSLPGPM</sequence>
<accession>A0AAW0EYF1</accession>
<reference evidence="3 4" key="1">
    <citation type="journal article" date="2021" name="MBio">
        <title>A New Model Trypanosomatid, Novymonas esmeraldas: Genomic Perception of Its 'Candidatus Pandoraea novymonadis' Endosymbiont.</title>
        <authorList>
            <person name="Zakharova A."/>
            <person name="Saura A."/>
            <person name="Butenko A."/>
            <person name="Podesvova L."/>
            <person name="Warmusova S."/>
            <person name="Kostygov A.Y."/>
            <person name="Nenarokova A."/>
            <person name="Lukes J."/>
            <person name="Opperdoes F.R."/>
            <person name="Yurchenko V."/>
        </authorList>
    </citation>
    <scope>NUCLEOTIDE SEQUENCE [LARGE SCALE GENOMIC DNA]</scope>
    <source>
        <strain evidence="3 4">E262AT.01</strain>
    </source>
</reference>
<dbReference type="InterPro" id="IPR000210">
    <property type="entry name" value="BTB/POZ_dom"/>
</dbReference>
<dbReference type="InterPro" id="IPR003131">
    <property type="entry name" value="T1-type_BTB"/>
</dbReference>
<protein>
    <submittedName>
        <fullName evidence="3">BTB/POZ domain containing protein</fullName>
    </submittedName>
</protein>
<evidence type="ECO:0000313" key="3">
    <source>
        <dbReference type="EMBL" id="KAK7198556.1"/>
    </source>
</evidence>
<dbReference type="PANTHER" id="PTHR14499:SF143">
    <property type="entry name" value="BTB DOMAIN-CONTAINING PROTEIN"/>
    <property type="match status" value="1"/>
</dbReference>
<keyword evidence="4" id="KW-1185">Reference proteome</keyword>
<dbReference type="GO" id="GO:0051260">
    <property type="term" value="P:protein homooligomerization"/>
    <property type="evidence" value="ECO:0007669"/>
    <property type="project" value="InterPro"/>
</dbReference>
<dbReference type="InterPro" id="IPR011333">
    <property type="entry name" value="SKP1/BTB/POZ_sf"/>
</dbReference>
<feature type="region of interest" description="Disordered" evidence="1">
    <location>
        <begin position="145"/>
        <end position="208"/>
    </location>
</feature>
<name>A0AAW0EYF1_9TRYP</name>
<dbReference type="SMART" id="SM00225">
    <property type="entry name" value="BTB"/>
    <property type="match status" value="1"/>
</dbReference>
<dbReference type="SUPFAM" id="SSF54695">
    <property type="entry name" value="POZ domain"/>
    <property type="match status" value="1"/>
</dbReference>
<organism evidence="3 4">
    <name type="scientific">Novymonas esmeraldas</name>
    <dbReference type="NCBI Taxonomy" id="1808958"/>
    <lineage>
        <taxon>Eukaryota</taxon>
        <taxon>Discoba</taxon>
        <taxon>Euglenozoa</taxon>
        <taxon>Kinetoplastea</taxon>
        <taxon>Metakinetoplastina</taxon>
        <taxon>Trypanosomatida</taxon>
        <taxon>Trypanosomatidae</taxon>
        <taxon>Novymonas</taxon>
    </lineage>
</organism>
<dbReference type="Pfam" id="PF02214">
    <property type="entry name" value="BTB_2"/>
    <property type="match status" value="1"/>
</dbReference>
<feature type="compositionally biased region" description="Low complexity" evidence="1">
    <location>
        <begin position="145"/>
        <end position="183"/>
    </location>
</feature>
<evidence type="ECO:0000256" key="1">
    <source>
        <dbReference type="SAM" id="MobiDB-lite"/>
    </source>
</evidence>